<keyword evidence="2" id="KW-1185">Reference proteome</keyword>
<evidence type="ECO:0000313" key="2">
    <source>
        <dbReference type="Proteomes" id="UP001596138"/>
    </source>
</evidence>
<gene>
    <name evidence="1" type="ORF">ACFQGU_13655</name>
</gene>
<accession>A0ABW1T4C8</accession>
<proteinExistence type="predicted"/>
<reference evidence="2" key="1">
    <citation type="journal article" date="2019" name="Int. J. Syst. Evol. Microbiol.">
        <title>The Global Catalogue of Microorganisms (GCM) 10K type strain sequencing project: providing services to taxonomists for standard genome sequencing and annotation.</title>
        <authorList>
            <consortium name="The Broad Institute Genomics Platform"/>
            <consortium name="The Broad Institute Genome Sequencing Center for Infectious Disease"/>
            <person name="Wu L."/>
            <person name="Ma J."/>
        </authorList>
    </citation>
    <scope>NUCLEOTIDE SEQUENCE [LARGE SCALE GENOMIC DNA]</scope>
    <source>
        <strain evidence="2">CGMCC 4.7317</strain>
    </source>
</reference>
<evidence type="ECO:0000313" key="1">
    <source>
        <dbReference type="EMBL" id="MFC6238930.1"/>
    </source>
</evidence>
<dbReference type="Proteomes" id="UP001596138">
    <property type="component" value="Unassembled WGS sequence"/>
</dbReference>
<name>A0ABW1T4C8_9ACTN</name>
<protein>
    <submittedName>
        <fullName evidence="1">Uncharacterized protein</fullName>
    </submittedName>
</protein>
<dbReference type="EMBL" id="JBHSTI010000008">
    <property type="protein sequence ID" value="MFC6238930.1"/>
    <property type="molecule type" value="Genomic_DNA"/>
</dbReference>
<sequence>MLTICTRCRTPYDRRQADPAAPAVLSALCSACATGAVREAEPVLAAVAWIDTERTVLPRSVLPVAS</sequence>
<comment type="caution">
    <text evidence="1">The sequence shown here is derived from an EMBL/GenBank/DDBJ whole genome shotgun (WGS) entry which is preliminary data.</text>
</comment>
<dbReference type="RefSeq" id="WP_386767561.1">
    <property type="nucleotide sequence ID" value="NZ_JBHSTI010000008.1"/>
</dbReference>
<organism evidence="1 2">
    <name type="scientific">Longivirga aurantiaca</name>
    <dbReference type="NCBI Taxonomy" id="1837743"/>
    <lineage>
        <taxon>Bacteria</taxon>
        <taxon>Bacillati</taxon>
        <taxon>Actinomycetota</taxon>
        <taxon>Actinomycetes</taxon>
        <taxon>Sporichthyales</taxon>
        <taxon>Sporichthyaceae</taxon>
        <taxon>Longivirga</taxon>
    </lineage>
</organism>